<organism evidence="1">
    <name type="scientific">Zea mays</name>
    <name type="common">Maize</name>
    <dbReference type="NCBI Taxonomy" id="4577"/>
    <lineage>
        <taxon>Eukaryota</taxon>
        <taxon>Viridiplantae</taxon>
        <taxon>Streptophyta</taxon>
        <taxon>Embryophyta</taxon>
        <taxon>Tracheophyta</taxon>
        <taxon>Spermatophyta</taxon>
        <taxon>Magnoliopsida</taxon>
        <taxon>Liliopsida</taxon>
        <taxon>Poales</taxon>
        <taxon>Poaceae</taxon>
        <taxon>PACMAD clade</taxon>
        <taxon>Panicoideae</taxon>
        <taxon>Andropogonodae</taxon>
        <taxon>Andropogoneae</taxon>
        <taxon>Tripsacinae</taxon>
        <taxon>Zea</taxon>
    </lineage>
</organism>
<reference evidence="1" key="1">
    <citation type="submission" date="2015-12" db="EMBL/GenBank/DDBJ databases">
        <title>Update maize B73 reference genome by single molecule sequencing technologies.</title>
        <authorList>
            <consortium name="Maize Genome Sequencing Project"/>
            <person name="Ware D."/>
        </authorList>
    </citation>
    <scope>NUCLEOTIDE SEQUENCE</scope>
    <source>
        <tissue evidence="1">Seedling</tissue>
    </source>
</reference>
<dbReference type="AlphaFoldDB" id="A0A1D6FE01"/>
<proteinExistence type="predicted"/>
<dbReference type="InParanoid" id="A0A1D6FE01"/>
<name>A0A1D6FE01_MAIZE</name>
<protein>
    <submittedName>
        <fullName evidence="1">Uncharacterized protein</fullName>
    </submittedName>
</protein>
<evidence type="ECO:0000313" key="1">
    <source>
        <dbReference type="EMBL" id="AQK90199.1"/>
    </source>
</evidence>
<dbReference type="EMBL" id="CM000784">
    <property type="protein sequence ID" value="AQK90199.1"/>
    <property type="molecule type" value="Genomic_DNA"/>
</dbReference>
<accession>A0A1D6FE01</accession>
<gene>
    <name evidence="1" type="ORF">ZEAMMB73_Zm00001d008580</name>
</gene>
<sequence>MENDITAAEIFGVVGMENDIAAAEFSGMVGMEDTAATPVCHGSACPVVCHSEEPGGSKVIIPLTNTTALEILCW</sequence>